<dbReference type="RefSeq" id="WP_135208785.1">
    <property type="nucleotide sequence ID" value="NZ_SPVF01000245.1"/>
</dbReference>
<gene>
    <name evidence="2" type="ORF">E4L96_18985</name>
</gene>
<proteinExistence type="predicted"/>
<protein>
    <submittedName>
        <fullName evidence="2">Uncharacterized protein</fullName>
    </submittedName>
</protein>
<accession>A0A4Y9S2X0</accession>
<evidence type="ECO:0000313" key="3">
    <source>
        <dbReference type="Proteomes" id="UP000298438"/>
    </source>
</evidence>
<organism evidence="2 3">
    <name type="scientific">Zemynaea arenosa</name>
    <dbReference type="NCBI Taxonomy" id="2561931"/>
    <lineage>
        <taxon>Bacteria</taxon>
        <taxon>Pseudomonadati</taxon>
        <taxon>Pseudomonadota</taxon>
        <taxon>Betaproteobacteria</taxon>
        <taxon>Burkholderiales</taxon>
        <taxon>Oxalobacteraceae</taxon>
        <taxon>Telluria group</taxon>
        <taxon>Zemynaea</taxon>
    </lineage>
</organism>
<keyword evidence="1" id="KW-0732">Signal</keyword>
<comment type="caution">
    <text evidence="2">The sequence shown here is derived from an EMBL/GenBank/DDBJ whole genome shotgun (WGS) entry which is preliminary data.</text>
</comment>
<keyword evidence="3" id="KW-1185">Reference proteome</keyword>
<feature type="non-terminal residue" evidence="2">
    <location>
        <position position="75"/>
    </location>
</feature>
<dbReference type="AlphaFoldDB" id="A0A4Y9S2X0"/>
<reference evidence="2 3" key="1">
    <citation type="submission" date="2019-03" db="EMBL/GenBank/DDBJ databases">
        <title>Draft Genome Sequence of Massilia arenosa sp. nov., a Novel Massilia Species Isolated from a Sandy-loam Maize Soil.</title>
        <authorList>
            <person name="Raths R."/>
            <person name="Peta V."/>
            <person name="Bucking H."/>
        </authorList>
    </citation>
    <scope>NUCLEOTIDE SEQUENCE [LARGE SCALE GENOMIC DNA]</scope>
    <source>
        <strain evidence="2 3">MC02</strain>
    </source>
</reference>
<evidence type="ECO:0000313" key="2">
    <source>
        <dbReference type="EMBL" id="TFW13858.1"/>
    </source>
</evidence>
<evidence type="ECO:0000256" key="1">
    <source>
        <dbReference type="SAM" id="SignalP"/>
    </source>
</evidence>
<sequence length="75" mass="7438">MGPALASYVAAMALSIAHPSAPSAGAPADPAGFTAHVAAHVRQVTSVPVTVAAPLALDVAGRKADLQALYDACWT</sequence>
<dbReference type="EMBL" id="SPVF01000245">
    <property type="protein sequence ID" value="TFW13858.1"/>
    <property type="molecule type" value="Genomic_DNA"/>
</dbReference>
<dbReference type="Proteomes" id="UP000298438">
    <property type="component" value="Unassembled WGS sequence"/>
</dbReference>
<feature type="signal peptide" evidence="1">
    <location>
        <begin position="1"/>
        <end position="24"/>
    </location>
</feature>
<feature type="chain" id="PRO_5021346956" evidence="1">
    <location>
        <begin position="25"/>
        <end position="75"/>
    </location>
</feature>
<name>A0A4Y9S2X0_9BURK</name>